<evidence type="ECO:0008006" key="3">
    <source>
        <dbReference type="Google" id="ProtNLM"/>
    </source>
</evidence>
<dbReference type="Pfam" id="PF07409">
    <property type="entry name" value="GP46"/>
    <property type="match status" value="1"/>
</dbReference>
<gene>
    <name evidence="1" type="ORF">TS85_17320</name>
</gene>
<dbReference type="Proteomes" id="UP000032300">
    <property type="component" value="Chromosome"/>
</dbReference>
<reference evidence="1 2" key="2">
    <citation type="submission" date="2015-02" db="EMBL/GenBank/DDBJ databases">
        <title>The complete genome of Sphingomonas hengshuiensis sp. WHSC-8 isolated from soil of Hengshui Lake.</title>
        <authorList>
            <person name="Wei S."/>
            <person name="Guo J."/>
            <person name="Su C."/>
            <person name="Wu R."/>
            <person name="Zhang Z."/>
            <person name="Liang K."/>
            <person name="Li H."/>
            <person name="Wang T."/>
            <person name="Liu H."/>
            <person name="Zhang C."/>
            <person name="Li Z."/>
            <person name="Wang Q."/>
            <person name="Meng J."/>
        </authorList>
    </citation>
    <scope>NUCLEOTIDE SEQUENCE [LARGE SCALE GENOMIC DNA]</scope>
    <source>
        <strain evidence="1 2">WHSC-8</strain>
    </source>
</reference>
<proteinExistence type="predicted"/>
<organism evidence="1 2">
    <name type="scientific">Sphingomonas hengshuiensis</name>
    <dbReference type="NCBI Taxonomy" id="1609977"/>
    <lineage>
        <taxon>Bacteria</taxon>
        <taxon>Pseudomonadati</taxon>
        <taxon>Pseudomonadota</taxon>
        <taxon>Alphaproteobacteria</taxon>
        <taxon>Sphingomonadales</taxon>
        <taxon>Sphingomonadaceae</taxon>
        <taxon>Sphingomonas</taxon>
    </lineage>
</organism>
<dbReference type="KEGG" id="sphi:TS85_17320"/>
<dbReference type="RefSeq" id="WP_052507992.1">
    <property type="nucleotide sequence ID" value="NZ_CP010836.1"/>
</dbReference>
<accession>A0A7U4JAC9</accession>
<evidence type="ECO:0000313" key="1">
    <source>
        <dbReference type="EMBL" id="AJP73172.1"/>
    </source>
</evidence>
<keyword evidence="2" id="KW-1185">Reference proteome</keyword>
<dbReference type="InterPro" id="IPR010877">
    <property type="entry name" value="Phage_Mu_Gp46"/>
</dbReference>
<name>A0A7U4JAC9_9SPHN</name>
<reference evidence="1 2" key="1">
    <citation type="journal article" date="2015" name="Int. J. Syst. Evol. Microbiol.">
        <title>Sphingomonas hengshuiensis sp. nov., isolated from lake wetland.</title>
        <authorList>
            <person name="Wei S."/>
            <person name="Wang T."/>
            <person name="Liu H."/>
            <person name="Zhang C."/>
            <person name="Guo J."/>
            <person name="Wang Q."/>
            <person name="Liang K."/>
            <person name="Zhang Z."/>
        </authorList>
    </citation>
    <scope>NUCLEOTIDE SEQUENCE [LARGE SCALE GENOMIC DNA]</scope>
    <source>
        <strain evidence="1 2">WHSC-8</strain>
    </source>
</reference>
<sequence length="162" mass="17367">MTDIAIALDAETGLFDFAIEGGGLATDDGLRTAILISLLTDARARDDDDLPDPNGDHRGWWGDCANADSNDRIGSRLWLLERAKLTDATVLKARDIAREALAWLVEDGIAQAVDIEVTRIAPTASRPTGALGIRISITRTTGATAARFDFVWDATARSLTTS</sequence>
<dbReference type="AlphaFoldDB" id="A0A7U4JAC9"/>
<protein>
    <recommendedName>
        <fullName evidence="3">Phage tail protein</fullName>
    </recommendedName>
</protein>
<dbReference type="OrthoDB" id="5677166at2"/>
<dbReference type="EMBL" id="CP010836">
    <property type="protein sequence ID" value="AJP73172.1"/>
    <property type="molecule type" value="Genomic_DNA"/>
</dbReference>
<evidence type="ECO:0000313" key="2">
    <source>
        <dbReference type="Proteomes" id="UP000032300"/>
    </source>
</evidence>